<comment type="subcellular location">
    <subcellularLocation>
        <location evidence="1">Cell membrane</location>
        <topology evidence="1">Multi-pass membrane protein</topology>
    </subcellularLocation>
</comment>
<keyword evidence="2" id="KW-1003">Cell membrane</keyword>
<feature type="transmembrane region" description="Helical" evidence="6">
    <location>
        <begin position="257"/>
        <end position="276"/>
    </location>
</feature>
<feature type="transmembrane region" description="Helical" evidence="6">
    <location>
        <begin position="165"/>
        <end position="188"/>
    </location>
</feature>
<feature type="transmembrane region" description="Helical" evidence="6">
    <location>
        <begin position="90"/>
        <end position="111"/>
    </location>
</feature>
<dbReference type="GO" id="GO:0022857">
    <property type="term" value="F:transmembrane transporter activity"/>
    <property type="evidence" value="ECO:0007669"/>
    <property type="project" value="InterPro"/>
</dbReference>
<name>A0A1M6J8H4_9ACTN</name>
<evidence type="ECO:0000256" key="1">
    <source>
        <dbReference type="ARBA" id="ARBA00004651"/>
    </source>
</evidence>
<dbReference type="InterPro" id="IPR020846">
    <property type="entry name" value="MFS_dom"/>
</dbReference>
<dbReference type="CDD" id="cd06173">
    <property type="entry name" value="MFS_MefA_like"/>
    <property type="match status" value="1"/>
</dbReference>
<evidence type="ECO:0000256" key="6">
    <source>
        <dbReference type="SAM" id="Phobius"/>
    </source>
</evidence>
<evidence type="ECO:0000256" key="5">
    <source>
        <dbReference type="ARBA" id="ARBA00023136"/>
    </source>
</evidence>
<dbReference type="STRING" id="758803.SAMN05421803_10631"/>
<evidence type="ECO:0000256" key="4">
    <source>
        <dbReference type="ARBA" id="ARBA00022989"/>
    </source>
</evidence>
<evidence type="ECO:0000259" key="7">
    <source>
        <dbReference type="PROSITE" id="PS50850"/>
    </source>
</evidence>
<evidence type="ECO:0000256" key="3">
    <source>
        <dbReference type="ARBA" id="ARBA00022692"/>
    </source>
</evidence>
<evidence type="ECO:0000313" key="9">
    <source>
        <dbReference type="Proteomes" id="UP000184452"/>
    </source>
</evidence>
<feature type="transmembrane region" description="Helical" evidence="6">
    <location>
        <begin position="288"/>
        <end position="306"/>
    </location>
</feature>
<feature type="transmembrane region" description="Helical" evidence="6">
    <location>
        <begin position="378"/>
        <end position="400"/>
    </location>
</feature>
<dbReference type="PROSITE" id="PS50850">
    <property type="entry name" value="MFS"/>
    <property type="match status" value="1"/>
</dbReference>
<proteinExistence type="predicted"/>
<feature type="transmembrane region" description="Helical" evidence="6">
    <location>
        <begin position="312"/>
        <end position="331"/>
    </location>
</feature>
<feature type="domain" description="Major facilitator superfamily (MFS) profile" evidence="7">
    <location>
        <begin position="1"/>
        <end position="406"/>
    </location>
</feature>
<evidence type="ECO:0000256" key="2">
    <source>
        <dbReference type="ARBA" id="ARBA00022475"/>
    </source>
</evidence>
<feature type="transmembrane region" description="Helical" evidence="6">
    <location>
        <begin position="47"/>
        <end position="70"/>
    </location>
</feature>
<dbReference type="InterPro" id="IPR036259">
    <property type="entry name" value="MFS_trans_sf"/>
</dbReference>
<keyword evidence="4 6" id="KW-1133">Transmembrane helix</keyword>
<evidence type="ECO:0000313" key="8">
    <source>
        <dbReference type="EMBL" id="SHJ42989.1"/>
    </source>
</evidence>
<dbReference type="AlphaFoldDB" id="A0A1M6J8H4"/>
<dbReference type="Gene3D" id="1.20.1250.20">
    <property type="entry name" value="MFS general substrate transporter like domains"/>
    <property type="match status" value="1"/>
</dbReference>
<keyword evidence="5 6" id="KW-0472">Membrane</keyword>
<feature type="transmembrane region" description="Helical" evidence="6">
    <location>
        <begin position="224"/>
        <end position="245"/>
    </location>
</feature>
<gene>
    <name evidence="8" type="ORF">SAMN05421803_10631</name>
</gene>
<sequence length="409" mass="40646">MAEAARGPGTGPGFRGIWAGSACSNLADGIGFVALPLLAASLTSDPLAVAGLTAVHALTRVAAVLGTGLLVDRADRRRLLVLANLLRAALFAGLAALLALDGLALAALYAASALAGVLELVSDGAAVAVLPRAVPARDLDRANSRIAGTQTVLDGFAGPPLGGLLFGWAAAAPVAAAALAYLGAALGFRAAPGGRRPAPAERPGPLREIGEGLRWTARHPVVRVLVAVSAIASTAYMIPFSYLVLYAREVLGLGPAGYGLLLSCTAAGALAGAWAAPRLAARAGYRRSMAAALLTGAAAFAVVAAAGHPAVVAAALAVYFAHTLVWNVLAVSVRQRAVPAALLGRVGSVTRMAGLLGLALGSVLGGLLAGWLGMSAPFGVAAALFAGAALVVAAAGPAFARWERERAGE</sequence>
<organism evidence="8 9">
    <name type="scientific">Nocardiopsis flavescens</name>
    <dbReference type="NCBI Taxonomy" id="758803"/>
    <lineage>
        <taxon>Bacteria</taxon>
        <taxon>Bacillati</taxon>
        <taxon>Actinomycetota</taxon>
        <taxon>Actinomycetes</taxon>
        <taxon>Streptosporangiales</taxon>
        <taxon>Nocardiopsidaceae</taxon>
        <taxon>Nocardiopsis</taxon>
    </lineage>
</organism>
<dbReference type="Proteomes" id="UP000184452">
    <property type="component" value="Unassembled WGS sequence"/>
</dbReference>
<dbReference type="OrthoDB" id="145388at2"/>
<accession>A0A1M6J8H4</accession>
<protein>
    <submittedName>
        <fullName evidence="8">Predicted arabinose efflux permease, MFS family</fullName>
    </submittedName>
</protein>
<keyword evidence="9" id="KW-1185">Reference proteome</keyword>
<dbReference type="PANTHER" id="PTHR23513:SF6">
    <property type="entry name" value="MAJOR FACILITATOR SUPERFAMILY ASSOCIATED DOMAIN-CONTAINING PROTEIN"/>
    <property type="match status" value="1"/>
</dbReference>
<dbReference type="Pfam" id="PF07690">
    <property type="entry name" value="MFS_1"/>
    <property type="match status" value="1"/>
</dbReference>
<keyword evidence="3 6" id="KW-0812">Transmembrane</keyword>
<dbReference type="SUPFAM" id="SSF103473">
    <property type="entry name" value="MFS general substrate transporter"/>
    <property type="match status" value="1"/>
</dbReference>
<dbReference type="EMBL" id="FQZK01000006">
    <property type="protein sequence ID" value="SHJ42989.1"/>
    <property type="molecule type" value="Genomic_DNA"/>
</dbReference>
<dbReference type="GO" id="GO:0005886">
    <property type="term" value="C:plasma membrane"/>
    <property type="evidence" value="ECO:0007669"/>
    <property type="project" value="UniProtKB-SubCell"/>
</dbReference>
<dbReference type="InterPro" id="IPR011701">
    <property type="entry name" value="MFS"/>
</dbReference>
<dbReference type="PANTHER" id="PTHR23513">
    <property type="entry name" value="INTEGRAL MEMBRANE EFFLUX PROTEIN-RELATED"/>
    <property type="match status" value="1"/>
</dbReference>
<feature type="transmembrane region" description="Helical" evidence="6">
    <location>
        <begin position="352"/>
        <end position="372"/>
    </location>
</feature>
<dbReference type="RefSeq" id="WP_073379098.1">
    <property type="nucleotide sequence ID" value="NZ_FQZK01000006.1"/>
</dbReference>
<reference evidence="8 9" key="1">
    <citation type="submission" date="2016-11" db="EMBL/GenBank/DDBJ databases">
        <authorList>
            <person name="Jaros S."/>
            <person name="Januszkiewicz K."/>
            <person name="Wedrychowicz H."/>
        </authorList>
    </citation>
    <scope>NUCLEOTIDE SEQUENCE [LARGE SCALE GENOMIC DNA]</scope>
    <source>
        <strain evidence="8 9">CGMCC 4.5723</strain>
    </source>
</reference>